<dbReference type="Proteomes" id="UP001524499">
    <property type="component" value="Unassembled WGS sequence"/>
</dbReference>
<organism evidence="1 2">
    <name type="scientific">Methylomonas subterranea</name>
    <dbReference type="NCBI Taxonomy" id="2952225"/>
    <lineage>
        <taxon>Bacteria</taxon>
        <taxon>Pseudomonadati</taxon>
        <taxon>Pseudomonadota</taxon>
        <taxon>Gammaproteobacteria</taxon>
        <taxon>Methylococcales</taxon>
        <taxon>Methylococcaceae</taxon>
        <taxon>Methylomonas</taxon>
    </lineage>
</organism>
<protein>
    <submittedName>
        <fullName evidence="1">Uncharacterized protein</fullName>
    </submittedName>
</protein>
<accession>A0ABT1TKE3</accession>
<gene>
    <name evidence="1" type="ORF">NP590_17675</name>
</gene>
<proteinExistence type="predicted"/>
<reference evidence="1 2" key="1">
    <citation type="submission" date="2022-07" db="EMBL/GenBank/DDBJ databases">
        <title>Methylomonas rivi sp. nov., Methylomonas rosea sp. nov., Methylomonas aureus sp. nov. and Methylomonas subterranea sp. nov., four novel methanotrophs isolated from a freshwater creek and the deep terrestrial subsurface.</title>
        <authorList>
            <person name="Abin C."/>
            <person name="Sankaranarayanan K."/>
            <person name="Garner C."/>
            <person name="Sindelar R."/>
            <person name="Kotary K."/>
            <person name="Garner R."/>
            <person name="Barclay S."/>
            <person name="Lawson P."/>
            <person name="Krumholz L."/>
        </authorList>
    </citation>
    <scope>NUCLEOTIDE SEQUENCE [LARGE SCALE GENOMIC DNA]</scope>
    <source>
        <strain evidence="1 2">SURF-2</strain>
    </source>
</reference>
<dbReference type="RefSeq" id="WP_256603978.1">
    <property type="nucleotide sequence ID" value="NZ_JANIBJ010000042.1"/>
</dbReference>
<sequence>MLPLVHNELYVEFNDEKQGPFYPAEGPIPFGKFRKHKKSSVELKADRIGELAKTISLPRSALSGINGSDQALLAQANIVQMEKPKSMPFDDSPFLQSTTFKNKLDAKTAIADYLGKPLSRLTDLQIVAINMILDETLDKKTVMDKIRAYFTLSSAGHSGGD</sequence>
<name>A0ABT1TKE3_9GAMM</name>
<dbReference type="EMBL" id="JANIBJ010000042">
    <property type="protein sequence ID" value="MCQ8105942.1"/>
    <property type="molecule type" value="Genomic_DNA"/>
</dbReference>
<keyword evidence="2" id="KW-1185">Reference proteome</keyword>
<evidence type="ECO:0000313" key="1">
    <source>
        <dbReference type="EMBL" id="MCQ8105942.1"/>
    </source>
</evidence>
<evidence type="ECO:0000313" key="2">
    <source>
        <dbReference type="Proteomes" id="UP001524499"/>
    </source>
</evidence>
<comment type="caution">
    <text evidence="1">The sequence shown here is derived from an EMBL/GenBank/DDBJ whole genome shotgun (WGS) entry which is preliminary data.</text>
</comment>